<reference evidence="4 5" key="2">
    <citation type="journal article" date="2016" name="Int. J. Syst. Evol. Microbiol.">
        <title>Bacillus gobiensis sp. nov., isolated from a soil sample.</title>
        <authorList>
            <person name="Liu B."/>
            <person name="Liu G.H."/>
            <person name="Cetin S."/>
            <person name="Schumann P."/>
            <person name="Pan Z.Z."/>
            <person name="Chen Q.Q."/>
        </authorList>
    </citation>
    <scope>NUCLEOTIDE SEQUENCE [LARGE SCALE GENOMIC DNA]</scope>
    <source>
        <strain evidence="4 5">FJAT-4402</strain>
    </source>
</reference>
<dbReference type="GO" id="GO:0032259">
    <property type="term" value="P:methylation"/>
    <property type="evidence" value="ECO:0007669"/>
    <property type="project" value="UniProtKB-KW"/>
</dbReference>
<name>A0A0M3R9M4_9BACI</name>
<evidence type="ECO:0000313" key="4">
    <source>
        <dbReference type="EMBL" id="ALC81692.1"/>
    </source>
</evidence>
<organism evidence="4 5">
    <name type="scientific">Bacillus gobiensis</name>
    <dbReference type="NCBI Taxonomy" id="1441095"/>
    <lineage>
        <taxon>Bacteria</taxon>
        <taxon>Bacillati</taxon>
        <taxon>Bacillota</taxon>
        <taxon>Bacilli</taxon>
        <taxon>Bacillales</taxon>
        <taxon>Bacillaceae</taxon>
        <taxon>Bacillus</taxon>
    </lineage>
</organism>
<dbReference type="OrthoDB" id="9811589at2"/>
<dbReference type="Gene3D" id="2.20.25.110">
    <property type="entry name" value="S-adenosyl-L-methionine-dependent methyltransferases"/>
    <property type="match status" value="1"/>
</dbReference>
<dbReference type="SUPFAM" id="SSF53335">
    <property type="entry name" value="S-adenosyl-L-methionine-dependent methyltransferases"/>
    <property type="match status" value="1"/>
</dbReference>
<dbReference type="Proteomes" id="UP000067625">
    <property type="component" value="Chromosome"/>
</dbReference>
<gene>
    <name evidence="4" type="ORF">AM592_08785</name>
</gene>
<keyword evidence="2 4" id="KW-0808">Transferase</keyword>
<dbReference type="RefSeq" id="WP_053603453.1">
    <property type="nucleotide sequence ID" value="NZ_CP012600.1"/>
</dbReference>
<keyword evidence="5" id="KW-1185">Reference proteome</keyword>
<dbReference type="Pfam" id="PF13649">
    <property type="entry name" value="Methyltransf_25"/>
    <property type="match status" value="1"/>
</dbReference>
<proteinExistence type="predicted"/>
<evidence type="ECO:0000256" key="1">
    <source>
        <dbReference type="ARBA" id="ARBA00022603"/>
    </source>
</evidence>
<dbReference type="PATRIC" id="fig|1441095.3.peg.1927"/>
<dbReference type="InterPro" id="IPR029063">
    <property type="entry name" value="SAM-dependent_MTases_sf"/>
</dbReference>
<evidence type="ECO:0000256" key="2">
    <source>
        <dbReference type="ARBA" id="ARBA00022679"/>
    </source>
</evidence>
<protein>
    <submittedName>
        <fullName evidence="4">Methyltransferase</fullName>
    </submittedName>
</protein>
<reference evidence="5" key="1">
    <citation type="submission" date="2015-08" db="EMBL/GenBank/DDBJ databases">
        <title>Genome sequencing project for genomic taxonomy and phylogenomics of Bacillus-like bacteria.</title>
        <authorList>
            <person name="Liu B."/>
            <person name="Wang J."/>
            <person name="Zhu Y."/>
            <person name="Liu G."/>
            <person name="Chen Q."/>
            <person name="Chen Z."/>
            <person name="Lan J."/>
            <person name="Che J."/>
            <person name="Ge C."/>
            <person name="Shi H."/>
            <person name="Pan Z."/>
            <person name="Liu X."/>
        </authorList>
    </citation>
    <scope>NUCLEOTIDE SEQUENCE [LARGE SCALE GENOMIC DNA]</scope>
    <source>
        <strain evidence="5">FJAT-4402</strain>
    </source>
</reference>
<sequence>MIYRDFASVYDELMSHAPYDEWLKWIDESIKAAGKEKGSVLDLACGTGELTLRLAKNGFEVTGIDISEEMLSVAIQKALAEKLSIDFYNQDMRDIAGHENRFDAVVICCDSLNYLTEEEDVLRTFQEVYHTLSSSGLLLFDVHSNYKMNELFPGHTYADDDDEISVIWKSFMGDAENSVFHDMTFFVNQGDNTYVRYDETHLQKTLPINRYIQYLEKSGFTLQSLTADFTDKSPTDTSERLFFVAKKE</sequence>
<feature type="domain" description="Methyltransferase" evidence="3">
    <location>
        <begin position="40"/>
        <end position="136"/>
    </location>
</feature>
<dbReference type="CDD" id="cd02440">
    <property type="entry name" value="AdoMet_MTases"/>
    <property type="match status" value="1"/>
</dbReference>
<dbReference type="STRING" id="1441095.AM592_08785"/>
<dbReference type="GO" id="GO:0008168">
    <property type="term" value="F:methyltransferase activity"/>
    <property type="evidence" value="ECO:0007669"/>
    <property type="project" value="UniProtKB-KW"/>
</dbReference>
<dbReference type="EMBL" id="CP012600">
    <property type="protein sequence ID" value="ALC81692.1"/>
    <property type="molecule type" value="Genomic_DNA"/>
</dbReference>
<dbReference type="PANTHER" id="PTHR43861:SF1">
    <property type="entry name" value="TRANS-ACONITATE 2-METHYLTRANSFERASE"/>
    <property type="match status" value="1"/>
</dbReference>
<dbReference type="InterPro" id="IPR041698">
    <property type="entry name" value="Methyltransf_25"/>
</dbReference>
<dbReference type="Gene3D" id="3.40.50.150">
    <property type="entry name" value="Vaccinia Virus protein VP39"/>
    <property type="match status" value="1"/>
</dbReference>
<evidence type="ECO:0000313" key="5">
    <source>
        <dbReference type="Proteomes" id="UP000067625"/>
    </source>
</evidence>
<dbReference type="PANTHER" id="PTHR43861">
    <property type="entry name" value="TRANS-ACONITATE 2-METHYLTRANSFERASE-RELATED"/>
    <property type="match status" value="1"/>
</dbReference>
<accession>A0A0M3R9M4</accession>
<dbReference type="AlphaFoldDB" id="A0A0M3R9M4"/>
<keyword evidence="1 4" id="KW-0489">Methyltransferase</keyword>
<evidence type="ECO:0000259" key="3">
    <source>
        <dbReference type="Pfam" id="PF13649"/>
    </source>
</evidence>